<dbReference type="EMBL" id="ML992668">
    <property type="protein sequence ID" value="KAF2214499.1"/>
    <property type="molecule type" value="Genomic_DNA"/>
</dbReference>
<evidence type="ECO:0000313" key="2">
    <source>
        <dbReference type="Proteomes" id="UP000799539"/>
    </source>
</evidence>
<keyword evidence="2" id="KW-1185">Reference proteome</keyword>
<evidence type="ECO:0008006" key="3">
    <source>
        <dbReference type="Google" id="ProtNLM"/>
    </source>
</evidence>
<accession>A0A6A6FM20</accession>
<proteinExistence type="predicted"/>
<dbReference type="OrthoDB" id="2853639at2759"/>
<dbReference type="Proteomes" id="UP000799539">
    <property type="component" value="Unassembled WGS sequence"/>
</dbReference>
<reference evidence="1" key="1">
    <citation type="journal article" date="2020" name="Stud. Mycol.">
        <title>101 Dothideomycetes genomes: a test case for predicting lifestyles and emergence of pathogens.</title>
        <authorList>
            <person name="Haridas S."/>
            <person name="Albert R."/>
            <person name="Binder M."/>
            <person name="Bloem J."/>
            <person name="Labutti K."/>
            <person name="Salamov A."/>
            <person name="Andreopoulos B."/>
            <person name="Baker S."/>
            <person name="Barry K."/>
            <person name="Bills G."/>
            <person name="Bluhm B."/>
            <person name="Cannon C."/>
            <person name="Castanera R."/>
            <person name="Culley D."/>
            <person name="Daum C."/>
            <person name="Ezra D."/>
            <person name="Gonzalez J."/>
            <person name="Henrissat B."/>
            <person name="Kuo A."/>
            <person name="Liang C."/>
            <person name="Lipzen A."/>
            <person name="Lutzoni F."/>
            <person name="Magnuson J."/>
            <person name="Mondo S."/>
            <person name="Nolan M."/>
            <person name="Ohm R."/>
            <person name="Pangilinan J."/>
            <person name="Park H.-J."/>
            <person name="Ramirez L."/>
            <person name="Alfaro M."/>
            <person name="Sun H."/>
            <person name="Tritt A."/>
            <person name="Yoshinaga Y."/>
            <person name="Zwiers L.-H."/>
            <person name="Turgeon B."/>
            <person name="Goodwin S."/>
            <person name="Spatafora J."/>
            <person name="Crous P."/>
            <person name="Grigoriev I."/>
        </authorList>
    </citation>
    <scope>NUCLEOTIDE SEQUENCE</scope>
    <source>
        <strain evidence="1">SCOH1-5</strain>
    </source>
</reference>
<protein>
    <recommendedName>
        <fullName evidence="3">F-box domain-containing protein</fullName>
    </recommendedName>
</protein>
<organism evidence="1 2">
    <name type="scientific">Cercospora zeae-maydis SCOH1-5</name>
    <dbReference type="NCBI Taxonomy" id="717836"/>
    <lineage>
        <taxon>Eukaryota</taxon>
        <taxon>Fungi</taxon>
        <taxon>Dikarya</taxon>
        <taxon>Ascomycota</taxon>
        <taxon>Pezizomycotina</taxon>
        <taxon>Dothideomycetes</taxon>
        <taxon>Dothideomycetidae</taxon>
        <taxon>Mycosphaerellales</taxon>
        <taxon>Mycosphaerellaceae</taxon>
        <taxon>Cercospora</taxon>
    </lineage>
</organism>
<name>A0A6A6FM20_9PEZI</name>
<evidence type="ECO:0000313" key="1">
    <source>
        <dbReference type="EMBL" id="KAF2214499.1"/>
    </source>
</evidence>
<gene>
    <name evidence="1" type="ORF">CERZMDRAFT_37423</name>
</gene>
<dbReference type="AlphaFoldDB" id="A0A6A6FM20"/>
<sequence length="340" mass="38991">MSLPADILVMLPECLCNIEDYTNLSSTCRKLRSCMATAKPHTILRLATAQSTTFFRPSPHFLVMATARELGNWARKSDGNEASLRSHCQREGMDGMLKLALDHCGLTIERIRELYEMRMCIIHPVTDIIDKCVGEQWYDTPDFWKGGVSDACTIDSDPTSTFFHLAIYGELFAPDIDHFLAGASGTRRLSVNTRLTFVRHCIPETVRNCIPSSHNTALRWVICSSRWRPHWKHFRTVVAGCDDFKETFNDRRWYTRTDEAHWRQRLYENVMICQGLEGLGMIRPELQGAWVKKCNEWRARVAEMKREPASLQRVGRAGGLSTPDYPFLLGDLRICDVELE</sequence>